<name>A0A1G7Z9R1_9RHOB</name>
<evidence type="ECO:0000313" key="5">
    <source>
        <dbReference type="EMBL" id="SDH05339.1"/>
    </source>
</evidence>
<reference evidence="6" key="1">
    <citation type="submission" date="2016-10" db="EMBL/GenBank/DDBJ databases">
        <authorList>
            <person name="Varghese N."/>
            <person name="Submissions S."/>
        </authorList>
    </citation>
    <scope>NUCLEOTIDE SEQUENCE [LARGE SCALE GENOMIC DNA]</scope>
    <source>
        <strain evidence="6">DSM 16477</strain>
    </source>
</reference>
<dbReference type="InterPro" id="IPR038488">
    <property type="entry name" value="Integrase_DNA-bd_sf"/>
</dbReference>
<keyword evidence="3" id="KW-0233">DNA recombination</keyword>
<evidence type="ECO:0000256" key="1">
    <source>
        <dbReference type="ARBA" id="ARBA00008857"/>
    </source>
</evidence>
<dbReference type="EMBL" id="FNBP01000020">
    <property type="protein sequence ID" value="SDH05339.1"/>
    <property type="molecule type" value="Genomic_DNA"/>
</dbReference>
<protein>
    <recommendedName>
        <fullName evidence="4">Tyr recombinase domain-containing protein</fullName>
    </recommendedName>
</protein>
<proteinExistence type="inferred from homology"/>
<dbReference type="SUPFAM" id="SSF56349">
    <property type="entry name" value="DNA breaking-rejoining enzymes"/>
    <property type="match status" value="1"/>
</dbReference>
<accession>A0A1G7Z9R1</accession>
<dbReference type="InterPro" id="IPR013762">
    <property type="entry name" value="Integrase-like_cat_sf"/>
</dbReference>
<gene>
    <name evidence="5" type="ORF">SAMN04489759_1206</name>
</gene>
<dbReference type="InterPro" id="IPR002104">
    <property type="entry name" value="Integrase_catalytic"/>
</dbReference>
<dbReference type="Pfam" id="PF13356">
    <property type="entry name" value="Arm-DNA-bind_3"/>
    <property type="match status" value="1"/>
</dbReference>
<dbReference type="Pfam" id="PF00589">
    <property type="entry name" value="Phage_integrase"/>
    <property type="match status" value="1"/>
</dbReference>
<dbReference type="PANTHER" id="PTHR30629">
    <property type="entry name" value="PROPHAGE INTEGRASE"/>
    <property type="match status" value="1"/>
</dbReference>
<evidence type="ECO:0000259" key="4">
    <source>
        <dbReference type="PROSITE" id="PS51898"/>
    </source>
</evidence>
<dbReference type="GO" id="GO:0015074">
    <property type="term" value="P:DNA integration"/>
    <property type="evidence" value="ECO:0007669"/>
    <property type="project" value="UniProtKB-KW"/>
</dbReference>
<dbReference type="STRING" id="218672.SAMN04489759_1206"/>
<feature type="domain" description="Tyr recombinase" evidence="4">
    <location>
        <begin position="250"/>
        <end position="447"/>
    </location>
</feature>
<dbReference type="GO" id="GO:0003677">
    <property type="term" value="F:DNA binding"/>
    <property type="evidence" value="ECO:0007669"/>
    <property type="project" value="InterPro"/>
</dbReference>
<dbReference type="InterPro" id="IPR025166">
    <property type="entry name" value="Integrase_DNA_bind_dom"/>
</dbReference>
<organism evidence="5 6">
    <name type="scientific">Sulfitobacter delicatus</name>
    <dbReference type="NCBI Taxonomy" id="218672"/>
    <lineage>
        <taxon>Bacteria</taxon>
        <taxon>Pseudomonadati</taxon>
        <taxon>Pseudomonadota</taxon>
        <taxon>Alphaproteobacteria</taxon>
        <taxon>Rhodobacterales</taxon>
        <taxon>Roseobacteraceae</taxon>
        <taxon>Sulfitobacter</taxon>
    </lineage>
</organism>
<dbReference type="RefSeq" id="WP_093744183.1">
    <property type="nucleotide sequence ID" value="NZ_FNBP01000020.1"/>
</dbReference>
<dbReference type="OrthoDB" id="7615137at2"/>
<dbReference type="Proteomes" id="UP000199399">
    <property type="component" value="Unassembled WGS sequence"/>
</dbReference>
<dbReference type="PANTHER" id="PTHR30629:SF2">
    <property type="entry name" value="PROPHAGE INTEGRASE INTS-RELATED"/>
    <property type="match status" value="1"/>
</dbReference>
<dbReference type="Gene3D" id="1.10.443.10">
    <property type="entry name" value="Intergrase catalytic core"/>
    <property type="match status" value="1"/>
</dbReference>
<keyword evidence="6" id="KW-1185">Reference proteome</keyword>
<dbReference type="InterPro" id="IPR011010">
    <property type="entry name" value="DNA_brk_join_enz"/>
</dbReference>
<dbReference type="GO" id="GO:0006310">
    <property type="term" value="P:DNA recombination"/>
    <property type="evidence" value="ECO:0007669"/>
    <property type="project" value="UniProtKB-KW"/>
</dbReference>
<sequence length="462" mass="51842">MNFLNVDTMTPAKAMKTRKSNMKPLTETFIRGLKPTGERRTWSDSTCQGLKLRMGASGSKTFAFMGRDCHGENRTIKLGRYPDLGLKDARRSADEHRRTLSNPDRLREFLEQIPEVEEITLLAFLVEVESHFGQKQQKRIWLPRGKTKDVSTARQVISKVFSGLLNRQLSELTIQEFVSCTTGYRPVSGKSSANGQVSKALAYLRPSFDWAAHRGNKFQKLGYGRATRLDLPDLAKIHDPATNDPLLEGERDRVLVPWELESIMQELNVGKVGETDRFAVDLRPIAHLFILLTLSRRSEVENARWGDIDLDLLTWTKSVKALKGPRQVTHPISDAAAELLRSLPGYPDAKDADLVFPNRNRVPLDNWPRSTETIQKASGTSDWTRHDLRRSSATILDKMGVAVPLIDTLLSHQNAFASEHTSKAAAAYIKIGKQIKGLPDPLRDAVNLLAEVLQSIKNGEFT</sequence>
<dbReference type="PROSITE" id="PS51898">
    <property type="entry name" value="TYR_RECOMBINASE"/>
    <property type="match status" value="1"/>
</dbReference>
<evidence type="ECO:0000256" key="2">
    <source>
        <dbReference type="ARBA" id="ARBA00022908"/>
    </source>
</evidence>
<evidence type="ECO:0000256" key="3">
    <source>
        <dbReference type="ARBA" id="ARBA00023172"/>
    </source>
</evidence>
<dbReference type="Gene3D" id="3.30.160.390">
    <property type="entry name" value="Integrase, DNA-binding domain"/>
    <property type="match status" value="1"/>
</dbReference>
<evidence type="ECO:0000313" key="6">
    <source>
        <dbReference type="Proteomes" id="UP000199399"/>
    </source>
</evidence>
<dbReference type="AlphaFoldDB" id="A0A1G7Z9R1"/>
<keyword evidence="2" id="KW-0229">DNA integration</keyword>
<comment type="similarity">
    <text evidence="1">Belongs to the 'phage' integrase family.</text>
</comment>
<dbReference type="InterPro" id="IPR050808">
    <property type="entry name" value="Phage_Integrase"/>
</dbReference>